<feature type="transmembrane region" description="Helical" evidence="5">
    <location>
        <begin position="264"/>
        <end position="284"/>
    </location>
</feature>
<dbReference type="Proteomes" id="UP000002791">
    <property type="component" value="Chromosome"/>
</dbReference>
<feature type="transmembrane region" description="Helical" evidence="5">
    <location>
        <begin position="193"/>
        <end position="212"/>
    </location>
</feature>
<dbReference type="HOGENOM" id="CLU_849720_0_0_11"/>
<evidence type="ECO:0000256" key="4">
    <source>
        <dbReference type="ARBA" id="ARBA00023136"/>
    </source>
</evidence>
<evidence type="ECO:0000313" key="7">
    <source>
        <dbReference type="EMBL" id="EHR60265.1"/>
    </source>
</evidence>
<dbReference type="InterPro" id="IPR013130">
    <property type="entry name" value="Fe3_Rdtase_TM_dom"/>
</dbReference>
<dbReference type="AlphaFoldDB" id="H5XDH3"/>
<keyword evidence="8" id="KW-1185">Reference proteome</keyword>
<proteinExistence type="predicted"/>
<evidence type="ECO:0000256" key="2">
    <source>
        <dbReference type="ARBA" id="ARBA00022692"/>
    </source>
</evidence>
<dbReference type="eggNOG" id="COG4097">
    <property type="taxonomic scope" value="Bacteria"/>
</dbReference>
<feature type="transmembrane region" description="Helical" evidence="5">
    <location>
        <begin position="113"/>
        <end position="132"/>
    </location>
</feature>
<name>H5XDH3_9PSEU</name>
<organism evidence="7 8">
    <name type="scientific">Saccharomonospora cyanea NA-134</name>
    <dbReference type="NCBI Taxonomy" id="882082"/>
    <lineage>
        <taxon>Bacteria</taxon>
        <taxon>Bacillati</taxon>
        <taxon>Actinomycetota</taxon>
        <taxon>Actinomycetes</taxon>
        <taxon>Pseudonocardiales</taxon>
        <taxon>Pseudonocardiaceae</taxon>
        <taxon>Saccharomonospora</taxon>
    </lineage>
</organism>
<dbReference type="OrthoDB" id="4519123at2"/>
<sequence length="305" mass="33408">MTGPAVEGRPTRRGTGLRADLRVAVFDASAALLVTLGLFAWLTARIASGESPTLAVMPFLADAGQYWLYWLCQAFGWSALLWAWLTTMLGLIRSSARPSWLRVAPARVERWHRATSLTTIGLMFAHAAAFFAELVREGDGVWASFVQTFVPGGYTSGTGRVAILLGLLAFYLAIPLGLAFYVRDRLGARLWRALHRCILVVYVLSVWHTLLYGTNVWFDGWPRTTLWVLQLPVAVLLLARVVAPARPVERWERTRGLVPVARRVGALLLAAGTVVVLVLVVVTGRDGGRPLSQPAPASVVDERGQ</sequence>
<feature type="transmembrane region" description="Helical" evidence="5">
    <location>
        <begin position="21"/>
        <end position="47"/>
    </location>
</feature>
<dbReference type="STRING" id="882082.SaccyDRAFT_1356"/>
<evidence type="ECO:0000256" key="1">
    <source>
        <dbReference type="ARBA" id="ARBA00004141"/>
    </source>
</evidence>
<evidence type="ECO:0000259" key="6">
    <source>
        <dbReference type="Pfam" id="PF01794"/>
    </source>
</evidence>
<feature type="transmembrane region" description="Helical" evidence="5">
    <location>
        <begin position="67"/>
        <end position="92"/>
    </location>
</feature>
<feature type="domain" description="Ferric oxidoreductase" evidence="6">
    <location>
        <begin position="76"/>
        <end position="205"/>
    </location>
</feature>
<protein>
    <submittedName>
        <fullName evidence="7">Putative ferric reductase</fullName>
    </submittedName>
</protein>
<evidence type="ECO:0000313" key="8">
    <source>
        <dbReference type="Proteomes" id="UP000002791"/>
    </source>
</evidence>
<accession>H5XDH3</accession>
<comment type="subcellular location">
    <subcellularLocation>
        <location evidence="1">Membrane</location>
        <topology evidence="1">Multi-pass membrane protein</topology>
    </subcellularLocation>
</comment>
<feature type="transmembrane region" description="Helical" evidence="5">
    <location>
        <begin position="224"/>
        <end position="243"/>
    </location>
</feature>
<feature type="transmembrane region" description="Helical" evidence="5">
    <location>
        <begin position="161"/>
        <end position="181"/>
    </location>
</feature>
<keyword evidence="2 5" id="KW-0812">Transmembrane</keyword>
<dbReference type="GO" id="GO:0016020">
    <property type="term" value="C:membrane"/>
    <property type="evidence" value="ECO:0007669"/>
    <property type="project" value="UniProtKB-SubCell"/>
</dbReference>
<dbReference type="Pfam" id="PF01794">
    <property type="entry name" value="Ferric_reduct"/>
    <property type="match status" value="1"/>
</dbReference>
<reference evidence="7 8" key="1">
    <citation type="submission" date="2011-11" db="EMBL/GenBank/DDBJ databases">
        <title>The Noncontiguous Finished sequence of Saccharomonospora cyanea NA-134.</title>
        <authorList>
            <consortium name="US DOE Joint Genome Institute"/>
            <person name="Lucas S."/>
            <person name="Han J."/>
            <person name="Lapidus A."/>
            <person name="Cheng J.-F."/>
            <person name="Goodwin L."/>
            <person name="Pitluck S."/>
            <person name="Peters L."/>
            <person name="Ovchinnikova G."/>
            <person name="Lu M."/>
            <person name="Detter J.C."/>
            <person name="Han C."/>
            <person name="Tapia R."/>
            <person name="Land M."/>
            <person name="Hauser L."/>
            <person name="Kyrpides N."/>
            <person name="Ivanova N."/>
            <person name="Pagani I."/>
            <person name="Brambilla E.-M."/>
            <person name="Klenk H.-P."/>
            <person name="Woyke T."/>
        </authorList>
    </citation>
    <scope>NUCLEOTIDE SEQUENCE [LARGE SCALE GENOMIC DNA]</scope>
    <source>
        <strain evidence="7 8">NA-134</strain>
    </source>
</reference>
<evidence type="ECO:0000256" key="3">
    <source>
        <dbReference type="ARBA" id="ARBA00022989"/>
    </source>
</evidence>
<dbReference type="RefSeq" id="WP_005454731.1">
    <property type="nucleotide sequence ID" value="NZ_CM001440.1"/>
</dbReference>
<dbReference type="EMBL" id="CM001440">
    <property type="protein sequence ID" value="EHR60265.1"/>
    <property type="molecule type" value="Genomic_DNA"/>
</dbReference>
<keyword evidence="3 5" id="KW-1133">Transmembrane helix</keyword>
<gene>
    <name evidence="7" type="ORF">SaccyDRAFT_1356</name>
</gene>
<keyword evidence="4 5" id="KW-0472">Membrane</keyword>
<evidence type="ECO:0000256" key="5">
    <source>
        <dbReference type="SAM" id="Phobius"/>
    </source>
</evidence>